<organism evidence="1 2">
    <name type="scientific">Candidatus Zambryskibacteria bacterium RIFCSPHIGHO2_02_FULL_43_37</name>
    <dbReference type="NCBI Taxonomy" id="1802749"/>
    <lineage>
        <taxon>Bacteria</taxon>
        <taxon>Candidatus Zambryskiibacteriota</taxon>
    </lineage>
</organism>
<dbReference type="Proteomes" id="UP000177279">
    <property type="component" value="Unassembled WGS sequence"/>
</dbReference>
<dbReference type="EMBL" id="MHVS01000005">
    <property type="protein sequence ID" value="OHA96438.1"/>
    <property type="molecule type" value="Genomic_DNA"/>
</dbReference>
<evidence type="ECO:0000313" key="1">
    <source>
        <dbReference type="EMBL" id="OHA96438.1"/>
    </source>
</evidence>
<dbReference type="AlphaFoldDB" id="A0A1G2THA4"/>
<proteinExistence type="predicted"/>
<accession>A0A1G2THA4</accession>
<gene>
    <name evidence="1" type="ORF">A3D49_00915</name>
</gene>
<sequence length="121" mass="13852">MVTCFSVQLNGRHASVLDNICEEVDNFFVEVEMVLGGEMSPCESYNMAMRALANRNMTKKDLFRIASRYRALVYDHQAAFSDKEFEEVISLIRFLTSVSQLDAENYGQFAYKQIQEQTGIS</sequence>
<protein>
    <submittedName>
        <fullName evidence="1">Uncharacterized protein</fullName>
    </submittedName>
</protein>
<evidence type="ECO:0000313" key="2">
    <source>
        <dbReference type="Proteomes" id="UP000177279"/>
    </source>
</evidence>
<reference evidence="1 2" key="1">
    <citation type="journal article" date="2016" name="Nat. Commun.">
        <title>Thousands of microbial genomes shed light on interconnected biogeochemical processes in an aquifer system.</title>
        <authorList>
            <person name="Anantharaman K."/>
            <person name="Brown C.T."/>
            <person name="Hug L.A."/>
            <person name="Sharon I."/>
            <person name="Castelle C.J."/>
            <person name="Probst A.J."/>
            <person name="Thomas B.C."/>
            <person name="Singh A."/>
            <person name="Wilkins M.J."/>
            <person name="Karaoz U."/>
            <person name="Brodie E.L."/>
            <person name="Williams K.H."/>
            <person name="Hubbard S.S."/>
            <person name="Banfield J.F."/>
        </authorList>
    </citation>
    <scope>NUCLEOTIDE SEQUENCE [LARGE SCALE GENOMIC DNA]</scope>
</reference>
<name>A0A1G2THA4_9BACT</name>
<comment type="caution">
    <text evidence="1">The sequence shown here is derived from an EMBL/GenBank/DDBJ whole genome shotgun (WGS) entry which is preliminary data.</text>
</comment>